<dbReference type="PANTHER" id="PTHR43735:SF3">
    <property type="entry name" value="FERROPTOSIS SUPPRESSOR PROTEIN 1"/>
    <property type="match status" value="1"/>
</dbReference>
<sequence>MSGREIHVVVVGGSWAGITAVRQLLTLSRETYPRLLITLIERRTHYFHKTGIIRGLVDSNYAKQMFIPYDRLFAQSVSKFNHRIVCSRLTKVYQSFVEIENGARIFYDYLLLATGTEYTSLPVTQSTTARECRLMYQIMRDAIDAADHIVFIGGGAVGIGMCGEVAEMHPEKHITLVHARDSLLNDDLSTGFANATELRLQKMGVEVILNESVISSAESSCNSNSNGIRRRSSVSNMDVGRSGMWEVFPQKLVTGSGRHIACNLAIWTTGSRPATDYLSTLPVSNAKTPLIDTNTGRINVRPSLQLTDANYPNIFAIGDVNSLPLSEKYATSAVDQAKHAVAGIRILIDECYDFRAKMSPSMAADSALRACMDSYSATMKRQQAVVVSLGKHQELSTSLFARFSSWIHGSKRGRRYLIDRAQRMLNY</sequence>
<evidence type="ECO:0000256" key="2">
    <source>
        <dbReference type="ARBA" id="ARBA00022630"/>
    </source>
</evidence>
<dbReference type="EMBL" id="KZ303486">
    <property type="protein sequence ID" value="PIA19765.1"/>
    <property type="molecule type" value="Genomic_DNA"/>
</dbReference>
<keyword evidence="2" id="KW-0285">Flavoprotein</keyword>
<dbReference type="Gene3D" id="3.50.50.100">
    <property type="match status" value="2"/>
</dbReference>
<evidence type="ECO:0000313" key="6">
    <source>
        <dbReference type="EMBL" id="PIA19765.1"/>
    </source>
</evidence>
<proteinExistence type="inferred from homology"/>
<dbReference type="PRINTS" id="PR00368">
    <property type="entry name" value="FADPNR"/>
</dbReference>
<dbReference type="SUPFAM" id="SSF51905">
    <property type="entry name" value="FAD/NAD(P)-binding domain"/>
    <property type="match status" value="1"/>
</dbReference>
<dbReference type="OrthoDB" id="202203at2759"/>
<gene>
    <name evidence="6" type="ORF">COEREDRAFT_5571</name>
</gene>
<evidence type="ECO:0000256" key="1">
    <source>
        <dbReference type="ARBA" id="ARBA00006442"/>
    </source>
</evidence>
<comment type="similarity">
    <text evidence="1">Belongs to the FAD-dependent oxidoreductase family.</text>
</comment>
<evidence type="ECO:0000313" key="7">
    <source>
        <dbReference type="Proteomes" id="UP000242474"/>
    </source>
</evidence>
<keyword evidence="4" id="KW-0560">Oxidoreductase</keyword>
<dbReference type="Gene3D" id="3.50.50.60">
    <property type="entry name" value="FAD/NAD(P)-binding domain"/>
    <property type="match status" value="1"/>
</dbReference>
<feature type="domain" description="FAD/NAD(P)-binding" evidence="5">
    <location>
        <begin position="7"/>
        <end position="340"/>
    </location>
</feature>
<dbReference type="InterPro" id="IPR023753">
    <property type="entry name" value="FAD/NAD-binding_dom"/>
</dbReference>
<dbReference type="GO" id="GO:0050660">
    <property type="term" value="F:flavin adenine dinucleotide binding"/>
    <property type="evidence" value="ECO:0007669"/>
    <property type="project" value="TreeGrafter"/>
</dbReference>
<dbReference type="PANTHER" id="PTHR43735">
    <property type="entry name" value="APOPTOSIS-INDUCING FACTOR 1"/>
    <property type="match status" value="1"/>
</dbReference>
<organism evidence="6 7">
    <name type="scientific">Coemansia reversa (strain ATCC 12441 / NRRL 1564)</name>
    <dbReference type="NCBI Taxonomy" id="763665"/>
    <lineage>
        <taxon>Eukaryota</taxon>
        <taxon>Fungi</taxon>
        <taxon>Fungi incertae sedis</taxon>
        <taxon>Zoopagomycota</taxon>
        <taxon>Kickxellomycotina</taxon>
        <taxon>Kickxellomycetes</taxon>
        <taxon>Kickxellales</taxon>
        <taxon>Kickxellaceae</taxon>
        <taxon>Coemansia</taxon>
    </lineage>
</organism>
<dbReference type="Proteomes" id="UP000242474">
    <property type="component" value="Unassembled WGS sequence"/>
</dbReference>
<keyword evidence="7" id="KW-1185">Reference proteome</keyword>
<dbReference type="STRING" id="763665.A0A2G5BL67"/>
<dbReference type="AlphaFoldDB" id="A0A2G5BL67"/>
<dbReference type="GO" id="GO:0005737">
    <property type="term" value="C:cytoplasm"/>
    <property type="evidence" value="ECO:0007669"/>
    <property type="project" value="TreeGrafter"/>
</dbReference>
<evidence type="ECO:0000256" key="3">
    <source>
        <dbReference type="ARBA" id="ARBA00022827"/>
    </source>
</evidence>
<protein>
    <submittedName>
        <fullName evidence="6">FAD/NAD(P)-binding domain-containing protein</fullName>
    </submittedName>
</protein>
<accession>A0A2G5BL67</accession>
<name>A0A2G5BL67_COERN</name>
<dbReference type="GO" id="GO:0004174">
    <property type="term" value="F:electron-transferring-flavoprotein dehydrogenase activity"/>
    <property type="evidence" value="ECO:0007669"/>
    <property type="project" value="TreeGrafter"/>
</dbReference>
<evidence type="ECO:0000259" key="5">
    <source>
        <dbReference type="Pfam" id="PF07992"/>
    </source>
</evidence>
<reference evidence="6 7" key="1">
    <citation type="journal article" date="2015" name="Genome Biol. Evol.">
        <title>Phylogenomic analyses indicate that early fungi evolved digesting cell walls of algal ancestors of land plants.</title>
        <authorList>
            <person name="Chang Y."/>
            <person name="Wang S."/>
            <person name="Sekimoto S."/>
            <person name="Aerts A.L."/>
            <person name="Choi C."/>
            <person name="Clum A."/>
            <person name="LaButti K.M."/>
            <person name="Lindquist E.A."/>
            <person name="Yee Ngan C."/>
            <person name="Ohm R.A."/>
            <person name="Salamov A.A."/>
            <person name="Grigoriev I.V."/>
            <person name="Spatafora J.W."/>
            <person name="Berbee M.L."/>
        </authorList>
    </citation>
    <scope>NUCLEOTIDE SEQUENCE [LARGE SCALE GENOMIC DNA]</scope>
    <source>
        <strain evidence="6 7">NRRL 1564</strain>
    </source>
</reference>
<evidence type="ECO:0000256" key="4">
    <source>
        <dbReference type="ARBA" id="ARBA00023002"/>
    </source>
</evidence>
<keyword evidence="3" id="KW-0274">FAD</keyword>
<dbReference type="Pfam" id="PF07992">
    <property type="entry name" value="Pyr_redox_2"/>
    <property type="match status" value="1"/>
</dbReference>
<dbReference type="InterPro" id="IPR036188">
    <property type="entry name" value="FAD/NAD-bd_sf"/>
</dbReference>